<dbReference type="GeneID" id="40079372"/>
<dbReference type="RefSeq" id="YP_009603491.1">
    <property type="nucleotide sequence ID" value="NC_041952.1"/>
</dbReference>
<dbReference type="EMBL" id="KU160646">
    <property type="protein sequence ID" value="ALY09005.1"/>
    <property type="molecule type" value="Genomic_DNA"/>
</dbReference>
<dbReference type="OrthoDB" id="6896at10239"/>
<evidence type="ECO:0000313" key="2">
    <source>
        <dbReference type="EMBL" id="ALY09005.1"/>
    </source>
</evidence>
<dbReference type="InterPro" id="IPR003961">
    <property type="entry name" value="FN3_dom"/>
</dbReference>
<dbReference type="PROSITE" id="PS50853">
    <property type="entry name" value="FN3"/>
    <property type="match status" value="1"/>
</dbReference>
<dbReference type="CDD" id="cd00063">
    <property type="entry name" value="FN3"/>
    <property type="match status" value="1"/>
</dbReference>
<dbReference type="Proteomes" id="UP000226177">
    <property type="component" value="Segment"/>
</dbReference>
<name>A0A0U4B2Q3_9CAUD</name>
<reference evidence="2 3" key="1">
    <citation type="submission" date="2015-11" db="EMBL/GenBank/DDBJ databases">
        <authorList>
            <person name="Schneider V.M."/>
            <person name="Bradley K.W."/>
            <person name="Asai D.J."/>
            <person name="Bowman C.A."/>
            <person name="Russell D.A."/>
            <person name="Pope W.H."/>
            <person name="Jacobs-Sera D."/>
            <person name="Hendrix R.W."/>
            <person name="Hatfull G.F."/>
        </authorList>
    </citation>
    <scope>NUCLEOTIDE SEQUENCE [LARGE SCALE GENOMIC DNA]</scope>
</reference>
<dbReference type="InterPro" id="IPR013783">
    <property type="entry name" value="Ig-like_fold"/>
</dbReference>
<dbReference type="Pfam" id="PF00041">
    <property type="entry name" value="fn3"/>
    <property type="match status" value="1"/>
</dbReference>
<dbReference type="SUPFAM" id="SSF49265">
    <property type="entry name" value="Fibronectin type III"/>
    <property type="match status" value="1"/>
</dbReference>
<gene>
    <name evidence="2" type="primary">30</name>
    <name evidence="2" type="ORF">GORDON_30</name>
</gene>
<feature type="domain" description="Fibronectin type-III" evidence="1">
    <location>
        <begin position="135"/>
        <end position="223"/>
    </location>
</feature>
<dbReference type="InterPro" id="IPR036116">
    <property type="entry name" value="FN3_sf"/>
</dbReference>
<proteinExistence type="predicted"/>
<accession>A0A0U4B2Q3</accession>
<dbReference type="Gene3D" id="2.60.40.10">
    <property type="entry name" value="Immunoglobulins"/>
    <property type="match status" value="1"/>
</dbReference>
<keyword evidence="3" id="KW-1185">Reference proteome</keyword>
<evidence type="ECO:0000313" key="3">
    <source>
        <dbReference type="Proteomes" id="UP000226177"/>
    </source>
</evidence>
<protein>
    <submittedName>
        <fullName evidence="2">Tail protein</fullName>
    </submittedName>
</protein>
<sequence length="262" mass="28307">MPLATFSGNGNYQIDVDGAFVGQQGMISTIYWRIIVHKSNTTGHSAWGNTGSSGLVDGNPGRLWTNNNMEFNFQNGSMSGSFLIAEGYFDVPHRADGNAEYAVSGSLVLSGLGSASTSTGWRSLPRIQTATVPQAPTSLGVDQAEMTSLRYRFQGNGDGGAPVQEWQVAWEQEGYTTLYTGSNGTLILTGLNPGATYFFSSRARNSQGWGPWSARSSGRTLAGARVKHNGVWRDAIPYVKHNGAWKLAQPYSKINGIWRKSI</sequence>
<evidence type="ECO:0000259" key="1">
    <source>
        <dbReference type="PROSITE" id="PS50853"/>
    </source>
</evidence>
<organism evidence="2 3">
    <name type="scientific">Arthrobacter phage Gordon</name>
    <dbReference type="NCBI Taxonomy" id="1772298"/>
    <lineage>
        <taxon>Viruses</taxon>
        <taxon>Duplodnaviria</taxon>
        <taxon>Heunggongvirae</taxon>
        <taxon>Uroviricota</taxon>
        <taxon>Caudoviricetes</taxon>
        <taxon>Gordonvirus</taxon>
        <taxon>Gordonvirus gordon</taxon>
    </lineage>
</organism>
<dbReference type="KEGG" id="vg:40079372"/>